<comment type="caution">
    <text evidence="1">The sequence shown here is derived from an EMBL/GenBank/DDBJ whole genome shotgun (WGS) entry which is preliminary data.</text>
</comment>
<evidence type="ECO:0008006" key="3">
    <source>
        <dbReference type="Google" id="ProtNLM"/>
    </source>
</evidence>
<accession>A0ABU1TFM2</accession>
<name>A0ABU1TFM2_9SPHI</name>
<evidence type="ECO:0000313" key="2">
    <source>
        <dbReference type="Proteomes" id="UP001247620"/>
    </source>
</evidence>
<proteinExistence type="predicted"/>
<evidence type="ECO:0000313" key="1">
    <source>
        <dbReference type="EMBL" id="MDR6944123.1"/>
    </source>
</evidence>
<protein>
    <recommendedName>
        <fullName evidence="3">Muconolactone delta-isomerase</fullName>
    </recommendedName>
</protein>
<dbReference type="Proteomes" id="UP001247620">
    <property type="component" value="Unassembled WGS sequence"/>
</dbReference>
<keyword evidence="2" id="KW-1185">Reference proteome</keyword>
<reference evidence="1 2" key="1">
    <citation type="submission" date="2023-07" db="EMBL/GenBank/DDBJ databases">
        <title>Sorghum-associated microbial communities from plants grown in Nebraska, USA.</title>
        <authorList>
            <person name="Schachtman D."/>
        </authorList>
    </citation>
    <scope>NUCLEOTIDE SEQUENCE [LARGE SCALE GENOMIC DNA]</scope>
    <source>
        <strain evidence="1 2">3262</strain>
    </source>
</reference>
<sequence>METNQHMAGPFDLTAPVTKMLAIGSWTEKGRDKAARFPLMVEEVPATVKLYLTGAIEQWYVKPDISGVVFIMNVTSADAAHQLLEKLPLGIAGMMAFDFIELGPITPLRFLLPLDK</sequence>
<dbReference type="EMBL" id="JAVDUU010000004">
    <property type="protein sequence ID" value="MDR6944123.1"/>
    <property type="molecule type" value="Genomic_DNA"/>
</dbReference>
<dbReference type="RefSeq" id="WP_310099623.1">
    <property type="nucleotide sequence ID" value="NZ_JAVDUU010000004.1"/>
</dbReference>
<organism evidence="1 2">
    <name type="scientific">Mucilaginibacter pocheonensis</name>
    <dbReference type="NCBI Taxonomy" id="398050"/>
    <lineage>
        <taxon>Bacteria</taxon>
        <taxon>Pseudomonadati</taxon>
        <taxon>Bacteroidota</taxon>
        <taxon>Sphingobacteriia</taxon>
        <taxon>Sphingobacteriales</taxon>
        <taxon>Sphingobacteriaceae</taxon>
        <taxon>Mucilaginibacter</taxon>
    </lineage>
</organism>
<gene>
    <name evidence="1" type="ORF">J2W55_003983</name>
</gene>